<dbReference type="Pfam" id="PF25434">
    <property type="entry name" value="NUCB1_N"/>
    <property type="match status" value="1"/>
</dbReference>
<comment type="subcellular location">
    <subcellularLocation>
        <location evidence="2">Cytoplasm</location>
    </subcellularLocation>
    <subcellularLocation>
        <location evidence="3">Golgi apparatus</location>
    </subcellularLocation>
    <subcellularLocation>
        <location evidence="1">Membrane</location>
        <topology evidence="1">Peripheral membrane protein</topology>
    </subcellularLocation>
    <subcellularLocation>
        <location evidence="4">Secreted</location>
    </subcellularLocation>
</comment>
<keyword evidence="13" id="KW-0333">Golgi apparatus</keyword>
<dbReference type="GO" id="GO:0005509">
    <property type="term" value="F:calcium ion binding"/>
    <property type="evidence" value="ECO:0007669"/>
    <property type="project" value="InterPro"/>
</dbReference>
<dbReference type="InterPro" id="IPR018247">
    <property type="entry name" value="EF_Hand_1_Ca_BS"/>
</dbReference>
<evidence type="ECO:0000256" key="10">
    <source>
        <dbReference type="ARBA" id="ARBA00022729"/>
    </source>
</evidence>
<protein>
    <recommendedName>
        <fullName evidence="18">EF-hand domain-containing protein</fullName>
    </recommendedName>
</protein>
<evidence type="ECO:0000259" key="18">
    <source>
        <dbReference type="PROSITE" id="PS50222"/>
    </source>
</evidence>
<dbReference type="GO" id="GO:0005793">
    <property type="term" value="C:endoplasmic reticulum-Golgi intermediate compartment"/>
    <property type="evidence" value="ECO:0007669"/>
    <property type="project" value="TreeGrafter"/>
</dbReference>
<dbReference type="GO" id="GO:0016020">
    <property type="term" value="C:membrane"/>
    <property type="evidence" value="ECO:0007669"/>
    <property type="project" value="UniProtKB-SubCell"/>
</dbReference>
<keyword evidence="8" id="KW-0597">Phosphoprotein</keyword>
<feature type="domain" description="EF-hand" evidence="18">
    <location>
        <begin position="296"/>
        <end position="331"/>
    </location>
</feature>
<keyword evidence="10 17" id="KW-0732">Signal</keyword>
<dbReference type="InterPro" id="IPR011992">
    <property type="entry name" value="EF-hand-dom_pair"/>
</dbReference>
<dbReference type="PROSITE" id="PS00018">
    <property type="entry name" value="EF_HAND_1"/>
    <property type="match status" value="1"/>
</dbReference>
<evidence type="ECO:0000256" key="14">
    <source>
        <dbReference type="ARBA" id="ARBA00023125"/>
    </source>
</evidence>
<evidence type="ECO:0000313" key="20">
    <source>
        <dbReference type="EMBL" id="CAF1472244.1"/>
    </source>
</evidence>
<keyword evidence="12" id="KW-0106">Calcium</keyword>
<evidence type="ECO:0000313" key="21">
    <source>
        <dbReference type="EMBL" id="CAF3854398.1"/>
    </source>
</evidence>
<comment type="caution">
    <text evidence="19">The sequence shown here is derived from an EMBL/GenBank/DDBJ whole genome shotgun (WGS) entry which is preliminary data.</text>
</comment>
<reference evidence="19" key="1">
    <citation type="submission" date="2021-02" db="EMBL/GenBank/DDBJ databases">
        <authorList>
            <person name="Nowell W R."/>
        </authorList>
    </citation>
    <scope>NUCLEOTIDE SEQUENCE</scope>
</reference>
<evidence type="ECO:0000256" key="3">
    <source>
        <dbReference type="ARBA" id="ARBA00004555"/>
    </source>
</evidence>
<accession>A0A815LWS6</accession>
<dbReference type="Proteomes" id="UP000663868">
    <property type="component" value="Unassembled WGS sequence"/>
</dbReference>
<dbReference type="InterPro" id="IPR040250">
    <property type="entry name" value="Nucleobindin"/>
</dbReference>
<dbReference type="SUPFAM" id="SSF47473">
    <property type="entry name" value="EF-hand"/>
    <property type="match status" value="1"/>
</dbReference>
<dbReference type="Pfam" id="PF13499">
    <property type="entry name" value="EF-hand_7"/>
    <property type="match status" value="1"/>
</dbReference>
<keyword evidence="7" id="KW-0964">Secreted</keyword>
<keyword evidence="9" id="KW-0344">Guanine-nucleotide releasing factor</keyword>
<evidence type="ECO:0000256" key="5">
    <source>
        <dbReference type="ARBA" id="ARBA00008063"/>
    </source>
</evidence>
<sequence length="396" mass="45797">MKLTLTILSVFLLVITIGAPPVVENVNKNKPNAESKTDESDEVLNNLEYGRYLKEVVEILENDPEFKKQIENASMDDIKSGNIAQHLNLVQHHVRTKLDEAKQREMSRLRDLVGQKIRNLSEKERLDLARADPNGKHLKDFLPSHIDHKNSESFNEADLERLIQHASKDLDEIDREREKEFKDYEMRKEYERRAKLAHMDEEERKKTEALHQEALEKKKHHAKVNHPGSVDQMEEVWEDVDHLEADQFNPKAFFKLHDTNSDGFLDIAEIEAIMLKEAEKIHENAPEADPVEKQEEMDRMREHVMKEFDKNHDYMLSFQEFELGINGTNAKNDQGWQSIEDSTVFSDQEFNSFSDQLGHLSTPNPPHKNNPASENQVPSPQDSAHIPQAPPASNSH</sequence>
<dbReference type="CDD" id="cd00051">
    <property type="entry name" value="EFh"/>
    <property type="match status" value="1"/>
</dbReference>
<feature type="compositionally biased region" description="Polar residues" evidence="16">
    <location>
        <begin position="370"/>
        <end position="382"/>
    </location>
</feature>
<evidence type="ECO:0000313" key="19">
    <source>
        <dbReference type="EMBL" id="CAF1409783.1"/>
    </source>
</evidence>
<organism evidence="19 23">
    <name type="scientific">Adineta steineri</name>
    <dbReference type="NCBI Taxonomy" id="433720"/>
    <lineage>
        <taxon>Eukaryota</taxon>
        <taxon>Metazoa</taxon>
        <taxon>Spiralia</taxon>
        <taxon>Gnathifera</taxon>
        <taxon>Rotifera</taxon>
        <taxon>Eurotatoria</taxon>
        <taxon>Bdelloidea</taxon>
        <taxon>Adinetida</taxon>
        <taxon>Adinetidae</taxon>
        <taxon>Adineta</taxon>
    </lineage>
</organism>
<keyword evidence="6" id="KW-0963">Cytoplasm</keyword>
<evidence type="ECO:0000256" key="17">
    <source>
        <dbReference type="SAM" id="SignalP"/>
    </source>
</evidence>
<feature type="signal peptide" evidence="17">
    <location>
        <begin position="1"/>
        <end position="18"/>
    </location>
</feature>
<evidence type="ECO:0000256" key="9">
    <source>
        <dbReference type="ARBA" id="ARBA00022658"/>
    </source>
</evidence>
<evidence type="ECO:0000256" key="7">
    <source>
        <dbReference type="ARBA" id="ARBA00022525"/>
    </source>
</evidence>
<evidence type="ECO:0000256" key="2">
    <source>
        <dbReference type="ARBA" id="ARBA00004496"/>
    </source>
</evidence>
<dbReference type="EMBL" id="CAJNOE010002191">
    <property type="protein sequence ID" value="CAF1472244.1"/>
    <property type="molecule type" value="Genomic_DNA"/>
</dbReference>
<proteinExistence type="inferred from homology"/>
<dbReference type="Proteomes" id="UP000663860">
    <property type="component" value="Unassembled WGS sequence"/>
</dbReference>
<evidence type="ECO:0000256" key="11">
    <source>
        <dbReference type="ARBA" id="ARBA00022737"/>
    </source>
</evidence>
<dbReference type="InterPro" id="IPR002048">
    <property type="entry name" value="EF_hand_dom"/>
</dbReference>
<feature type="domain" description="EF-hand" evidence="18">
    <location>
        <begin position="245"/>
        <end position="280"/>
    </location>
</feature>
<dbReference type="PROSITE" id="PS50222">
    <property type="entry name" value="EF_HAND_2"/>
    <property type="match status" value="2"/>
</dbReference>
<evidence type="ECO:0000313" key="22">
    <source>
        <dbReference type="EMBL" id="CAF4063678.1"/>
    </source>
</evidence>
<dbReference type="InterPro" id="IPR057576">
    <property type="entry name" value="NUCB1_N"/>
</dbReference>
<dbReference type="OrthoDB" id="5982823at2759"/>
<dbReference type="Proteomes" id="UP000663881">
    <property type="component" value="Unassembled WGS sequence"/>
</dbReference>
<keyword evidence="14" id="KW-0238">DNA-binding</keyword>
<comment type="similarity">
    <text evidence="5">Belongs to the nucleobindin family.</text>
</comment>
<dbReference type="GO" id="GO:0003677">
    <property type="term" value="F:DNA binding"/>
    <property type="evidence" value="ECO:0007669"/>
    <property type="project" value="UniProtKB-KW"/>
</dbReference>
<evidence type="ECO:0000256" key="13">
    <source>
        <dbReference type="ARBA" id="ARBA00023034"/>
    </source>
</evidence>
<dbReference type="Gene3D" id="1.10.238.10">
    <property type="entry name" value="EF-hand"/>
    <property type="match status" value="1"/>
</dbReference>
<dbReference type="GO" id="GO:0070062">
    <property type="term" value="C:extracellular exosome"/>
    <property type="evidence" value="ECO:0007669"/>
    <property type="project" value="TreeGrafter"/>
</dbReference>
<keyword evidence="15" id="KW-0472">Membrane</keyword>
<evidence type="ECO:0000256" key="4">
    <source>
        <dbReference type="ARBA" id="ARBA00004613"/>
    </source>
</evidence>
<feature type="chain" id="PRO_5036411944" description="EF-hand domain-containing protein" evidence="17">
    <location>
        <begin position="19"/>
        <end position="396"/>
    </location>
</feature>
<dbReference type="EMBL" id="CAJOBB010003884">
    <property type="protein sequence ID" value="CAF4063678.1"/>
    <property type="molecule type" value="Genomic_DNA"/>
</dbReference>
<dbReference type="EMBL" id="CAJNON010000962">
    <property type="protein sequence ID" value="CAF1409783.1"/>
    <property type="molecule type" value="Genomic_DNA"/>
</dbReference>
<dbReference type="GO" id="GO:0005794">
    <property type="term" value="C:Golgi apparatus"/>
    <property type="evidence" value="ECO:0007669"/>
    <property type="project" value="UniProtKB-SubCell"/>
</dbReference>
<dbReference type="PANTHER" id="PTHR19237:SF20">
    <property type="entry name" value="NUCLEOBINDIN 1"/>
    <property type="match status" value="1"/>
</dbReference>
<dbReference type="PANTHER" id="PTHR19237">
    <property type="entry name" value="NUCLEOBINDIN"/>
    <property type="match status" value="1"/>
</dbReference>
<gene>
    <name evidence="20" type="ORF">IZO911_LOCUS43525</name>
    <name evidence="22" type="ORF">KXQ929_LOCUS32302</name>
    <name evidence="21" type="ORF">OKA104_LOCUS21682</name>
    <name evidence="19" type="ORF">VCS650_LOCUS37028</name>
</gene>
<evidence type="ECO:0000256" key="1">
    <source>
        <dbReference type="ARBA" id="ARBA00004170"/>
    </source>
</evidence>
<name>A0A815LWS6_9BILA</name>
<keyword evidence="11" id="KW-0677">Repeat</keyword>
<evidence type="ECO:0000256" key="8">
    <source>
        <dbReference type="ARBA" id="ARBA00022553"/>
    </source>
</evidence>
<feature type="region of interest" description="Disordered" evidence="16">
    <location>
        <begin position="349"/>
        <end position="396"/>
    </location>
</feature>
<evidence type="ECO:0000256" key="15">
    <source>
        <dbReference type="ARBA" id="ARBA00023136"/>
    </source>
</evidence>
<dbReference type="EMBL" id="CAJOAY010001525">
    <property type="protein sequence ID" value="CAF3854398.1"/>
    <property type="molecule type" value="Genomic_DNA"/>
</dbReference>
<dbReference type="Proteomes" id="UP000663891">
    <property type="component" value="Unassembled WGS sequence"/>
</dbReference>
<evidence type="ECO:0000256" key="12">
    <source>
        <dbReference type="ARBA" id="ARBA00022837"/>
    </source>
</evidence>
<evidence type="ECO:0000313" key="23">
    <source>
        <dbReference type="Proteomes" id="UP000663891"/>
    </source>
</evidence>
<dbReference type="AlphaFoldDB" id="A0A815LWS6"/>
<evidence type="ECO:0000256" key="6">
    <source>
        <dbReference type="ARBA" id="ARBA00022490"/>
    </source>
</evidence>
<evidence type="ECO:0000256" key="16">
    <source>
        <dbReference type="SAM" id="MobiDB-lite"/>
    </source>
</evidence>
<dbReference type="GO" id="GO:0005085">
    <property type="term" value="F:guanyl-nucleotide exchange factor activity"/>
    <property type="evidence" value="ECO:0007669"/>
    <property type="project" value="UniProtKB-KW"/>
</dbReference>
<feature type="compositionally biased region" description="Polar residues" evidence="16">
    <location>
        <begin position="349"/>
        <end position="362"/>
    </location>
</feature>